<feature type="domain" description="Helicase C-terminal" evidence="10">
    <location>
        <begin position="229"/>
        <end position="379"/>
    </location>
</feature>
<keyword evidence="13" id="KW-1185">Reference proteome</keyword>
<dbReference type="InterPro" id="IPR027417">
    <property type="entry name" value="P-loop_NTPase"/>
</dbReference>
<dbReference type="GO" id="GO:0003724">
    <property type="term" value="F:RNA helicase activity"/>
    <property type="evidence" value="ECO:0007669"/>
    <property type="project" value="InterPro"/>
</dbReference>
<reference evidence="12 13" key="1">
    <citation type="submission" date="2019-01" db="EMBL/GenBank/DDBJ databases">
        <title>Senegalimassilia sp. nov. KGMB04484 isolated human feces.</title>
        <authorList>
            <person name="Han K.-I."/>
            <person name="Kim J.-S."/>
            <person name="Lee K.C."/>
            <person name="Suh M.K."/>
            <person name="Eom M.K."/>
            <person name="Lee J.H."/>
            <person name="Park S.-H."/>
            <person name="Kang S.W."/>
            <person name="Park J.-E."/>
            <person name="Oh B.S."/>
            <person name="Yu S.Y."/>
            <person name="Choi S.-H."/>
            <person name="Lee D.H."/>
            <person name="Yoon H."/>
            <person name="Kim B.-Y."/>
            <person name="Lee J.H."/>
            <person name="Lee J.-S."/>
        </authorList>
    </citation>
    <scope>NUCLEOTIDE SEQUENCE [LARGE SCALE GENOMIC DNA]</scope>
    <source>
        <strain evidence="12 13">KGMB04484</strain>
    </source>
</reference>
<evidence type="ECO:0000256" key="5">
    <source>
        <dbReference type="ARBA" id="ARBA00038437"/>
    </source>
</evidence>
<gene>
    <name evidence="12" type="ORF">ET524_07565</name>
</gene>
<feature type="compositionally biased region" description="Basic and acidic residues" evidence="8">
    <location>
        <begin position="405"/>
        <end position="469"/>
    </location>
</feature>
<dbReference type="PROSITE" id="PS00039">
    <property type="entry name" value="DEAD_ATP_HELICASE"/>
    <property type="match status" value="1"/>
</dbReference>
<dbReference type="GO" id="GO:0016787">
    <property type="term" value="F:hydrolase activity"/>
    <property type="evidence" value="ECO:0007669"/>
    <property type="project" value="UniProtKB-KW"/>
</dbReference>
<dbReference type="PROSITE" id="PS51195">
    <property type="entry name" value="Q_MOTIF"/>
    <property type="match status" value="1"/>
</dbReference>
<dbReference type="InterPro" id="IPR050079">
    <property type="entry name" value="DEAD_box_RNA_helicase"/>
</dbReference>
<dbReference type="InterPro" id="IPR014001">
    <property type="entry name" value="Helicase_ATP-bd"/>
</dbReference>
<evidence type="ECO:0000256" key="8">
    <source>
        <dbReference type="SAM" id="MobiDB-lite"/>
    </source>
</evidence>
<evidence type="ECO:0000259" key="11">
    <source>
        <dbReference type="PROSITE" id="PS51195"/>
    </source>
</evidence>
<dbReference type="Gene3D" id="3.40.50.300">
    <property type="entry name" value="P-loop containing nucleotide triphosphate hydrolases"/>
    <property type="match status" value="2"/>
</dbReference>
<dbReference type="PROSITE" id="PS51192">
    <property type="entry name" value="HELICASE_ATP_BIND_1"/>
    <property type="match status" value="1"/>
</dbReference>
<name>A0A4Q2JZ53_9ACTN</name>
<dbReference type="InterPro" id="IPR011545">
    <property type="entry name" value="DEAD/DEAH_box_helicase_dom"/>
</dbReference>
<evidence type="ECO:0000256" key="1">
    <source>
        <dbReference type="ARBA" id="ARBA00022741"/>
    </source>
</evidence>
<evidence type="ECO:0000313" key="13">
    <source>
        <dbReference type="Proteomes" id="UP000293345"/>
    </source>
</evidence>
<organism evidence="12 13">
    <name type="scientific">Senegalimassilia faecalis</name>
    <dbReference type="NCBI Taxonomy" id="2509433"/>
    <lineage>
        <taxon>Bacteria</taxon>
        <taxon>Bacillati</taxon>
        <taxon>Actinomycetota</taxon>
        <taxon>Coriobacteriia</taxon>
        <taxon>Coriobacteriales</taxon>
        <taxon>Coriobacteriaceae</taxon>
        <taxon>Senegalimassilia</taxon>
    </lineage>
</organism>
<feature type="domain" description="DEAD-box RNA helicase Q" evidence="11">
    <location>
        <begin position="2"/>
        <end position="30"/>
    </location>
</feature>
<dbReference type="InterPro" id="IPR044742">
    <property type="entry name" value="DEAD/DEAH_RhlB"/>
</dbReference>
<accession>A0A4Q2JZ53</accession>
<dbReference type="GO" id="GO:0005524">
    <property type="term" value="F:ATP binding"/>
    <property type="evidence" value="ECO:0007669"/>
    <property type="project" value="UniProtKB-KW"/>
</dbReference>
<keyword evidence="1 7" id="KW-0547">Nucleotide-binding</keyword>
<evidence type="ECO:0000256" key="6">
    <source>
        <dbReference type="PROSITE-ProRule" id="PRU00552"/>
    </source>
</evidence>
<dbReference type="Pfam" id="PF00270">
    <property type="entry name" value="DEAD"/>
    <property type="match status" value="1"/>
</dbReference>
<feature type="short sequence motif" description="Q motif" evidence="6">
    <location>
        <begin position="2"/>
        <end position="30"/>
    </location>
</feature>
<feature type="compositionally biased region" description="Basic and acidic residues" evidence="8">
    <location>
        <begin position="478"/>
        <end position="500"/>
    </location>
</feature>
<dbReference type="SMART" id="SM00490">
    <property type="entry name" value="HELICc"/>
    <property type="match status" value="1"/>
</dbReference>
<dbReference type="Pfam" id="PF00271">
    <property type="entry name" value="Helicase_C"/>
    <property type="match status" value="1"/>
</dbReference>
<dbReference type="CDD" id="cd18787">
    <property type="entry name" value="SF2_C_DEAD"/>
    <property type="match status" value="1"/>
</dbReference>
<dbReference type="GO" id="GO:0003676">
    <property type="term" value="F:nucleic acid binding"/>
    <property type="evidence" value="ECO:0007669"/>
    <property type="project" value="InterPro"/>
</dbReference>
<dbReference type="EMBL" id="SDPW01000001">
    <property type="protein sequence ID" value="RXZ54349.1"/>
    <property type="molecule type" value="Genomic_DNA"/>
</dbReference>
<evidence type="ECO:0000256" key="7">
    <source>
        <dbReference type="RuleBase" id="RU000492"/>
    </source>
</evidence>
<feature type="domain" description="Helicase ATP-binding" evidence="9">
    <location>
        <begin position="33"/>
        <end position="206"/>
    </location>
</feature>
<dbReference type="PANTHER" id="PTHR47959:SF13">
    <property type="entry name" value="ATP-DEPENDENT RNA HELICASE RHLE"/>
    <property type="match status" value="1"/>
</dbReference>
<comment type="similarity">
    <text evidence="5 7">Belongs to the DEAD box helicase family.</text>
</comment>
<dbReference type="SUPFAM" id="SSF52540">
    <property type="entry name" value="P-loop containing nucleoside triphosphate hydrolases"/>
    <property type="match status" value="1"/>
</dbReference>
<feature type="compositionally biased region" description="Basic and acidic residues" evidence="8">
    <location>
        <begin position="380"/>
        <end position="391"/>
    </location>
</feature>
<keyword evidence="2 7" id="KW-0378">Hydrolase</keyword>
<keyword evidence="4 7" id="KW-0067">ATP-binding</keyword>
<proteinExistence type="inferred from homology"/>
<feature type="region of interest" description="Disordered" evidence="8">
    <location>
        <begin position="377"/>
        <end position="547"/>
    </location>
</feature>
<dbReference type="InterPro" id="IPR000629">
    <property type="entry name" value="RNA-helicase_DEAD-box_CS"/>
</dbReference>
<keyword evidence="3 7" id="KW-0347">Helicase</keyword>
<dbReference type="AlphaFoldDB" id="A0A4Q2JZ53"/>
<evidence type="ECO:0000259" key="10">
    <source>
        <dbReference type="PROSITE" id="PS51194"/>
    </source>
</evidence>
<dbReference type="PANTHER" id="PTHR47959">
    <property type="entry name" value="ATP-DEPENDENT RNA HELICASE RHLE-RELATED"/>
    <property type="match status" value="1"/>
</dbReference>
<dbReference type="InterPro" id="IPR001650">
    <property type="entry name" value="Helicase_C-like"/>
</dbReference>
<evidence type="ECO:0000259" key="9">
    <source>
        <dbReference type="PROSITE" id="PS51192"/>
    </source>
</evidence>
<dbReference type="SMART" id="SM00487">
    <property type="entry name" value="DEXDc"/>
    <property type="match status" value="1"/>
</dbReference>
<sequence>MTAFAELGLSEAALAAVERMGYDAPTPVQEQSIPYILEGRDVIAAASTGTGKTAAFLLPTLSTLPRVKGRGRAPRVCVVSPTRELAQQISRTCMQISRKTGHFVTTVYGGTPYGPQIRELRGGTDVLIATPGRLNDLMDRGVVDLSEVSVLVLDEADRMLDMGFLPDVTKIVEHTPEDRQTLLFSATIDSSIQKNLGDLLKDPAIVEIARNGETAATVTQYIMPIANRKKQELLEAVLNEKGHERVIVFARTKNRTEECAEALEADGFHAESIHSDKTQGRRRRALENFRRGKTDILVATDVLARGIDVPDVNYVINFDLPDMAEDYVHRIGRTGRAGEEGFAISFVTRETVKTLREIEKLIGKDIPFTTIESYETDPSILEKPKRGERKGGTRRGGGKPAGARRQGEKRAERAEREGRRPNTDERRDARKPRYERDDRDFRGGRPGRDDRPGRGSRNDRGGRYDRDNRGGNGRGKGGNRDFRGGRDNNREWLSDEEYRARRNAKNAQSRLHKKERKAQAGSYKQNKPANKKKRGGEGGYDYSRFTK</sequence>
<dbReference type="OrthoDB" id="9805696at2"/>
<dbReference type="PROSITE" id="PS51194">
    <property type="entry name" value="HELICASE_CTER"/>
    <property type="match status" value="1"/>
</dbReference>
<evidence type="ECO:0000256" key="3">
    <source>
        <dbReference type="ARBA" id="ARBA00022806"/>
    </source>
</evidence>
<evidence type="ECO:0000313" key="12">
    <source>
        <dbReference type="EMBL" id="RXZ54349.1"/>
    </source>
</evidence>
<evidence type="ECO:0000256" key="2">
    <source>
        <dbReference type="ARBA" id="ARBA00022801"/>
    </source>
</evidence>
<dbReference type="RefSeq" id="WP_129424632.1">
    <property type="nucleotide sequence ID" value="NZ_DBFAJO010000028.1"/>
</dbReference>
<protein>
    <submittedName>
        <fullName evidence="12">DEAD/DEAH box helicase</fullName>
    </submittedName>
</protein>
<dbReference type="InterPro" id="IPR014014">
    <property type="entry name" value="RNA_helicase_DEAD_Q_motif"/>
</dbReference>
<comment type="caution">
    <text evidence="12">The sequence shown here is derived from an EMBL/GenBank/DDBJ whole genome shotgun (WGS) entry which is preliminary data.</text>
</comment>
<evidence type="ECO:0000256" key="4">
    <source>
        <dbReference type="ARBA" id="ARBA00022840"/>
    </source>
</evidence>
<dbReference type="GO" id="GO:0005829">
    <property type="term" value="C:cytosol"/>
    <property type="evidence" value="ECO:0007669"/>
    <property type="project" value="TreeGrafter"/>
</dbReference>
<dbReference type="Proteomes" id="UP000293345">
    <property type="component" value="Unassembled WGS sequence"/>
</dbReference>
<dbReference type="CDD" id="cd00268">
    <property type="entry name" value="DEADc"/>
    <property type="match status" value="1"/>
</dbReference>